<keyword evidence="1" id="KW-0812">Transmembrane</keyword>
<keyword evidence="1" id="KW-0472">Membrane</keyword>
<accession>A0A1X7V4A0</accession>
<dbReference type="InParanoid" id="A0A1X7V4A0"/>
<protein>
    <submittedName>
        <fullName evidence="2">Uncharacterized protein</fullName>
    </submittedName>
</protein>
<name>A0A1X7V4A0_AMPQE</name>
<evidence type="ECO:0000313" key="2">
    <source>
        <dbReference type="EnsemblMetazoa" id="Aqu2.1.34838_001"/>
    </source>
</evidence>
<reference evidence="2" key="1">
    <citation type="submission" date="2017-05" db="UniProtKB">
        <authorList>
            <consortium name="EnsemblMetazoa"/>
        </authorList>
    </citation>
    <scope>IDENTIFICATION</scope>
</reference>
<dbReference type="AlphaFoldDB" id="A0A1X7V4A0"/>
<dbReference type="EnsemblMetazoa" id="Aqu2.1.34838_001">
    <property type="protein sequence ID" value="Aqu2.1.34838_001"/>
    <property type="gene ID" value="Aqu2.1.34838"/>
</dbReference>
<proteinExistence type="predicted"/>
<keyword evidence="1" id="KW-1133">Transmembrane helix</keyword>
<feature type="transmembrane region" description="Helical" evidence="1">
    <location>
        <begin position="21"/>
        <end position="38"/>
    </location>
</feature>
<sequence>MSRDVKIATNKIHIQHIHSHSSFMILAQICSSFSLFISPTGHIDLR</sequence>
<organism evidence="2">
    <name type="scientific">Amphimedon queenslandica</name>
    <name type="common">Sponge</name>
    <dbReference type="NCBI Taxonomy" id="400682"/>
    <lineage>
        <taxon>Eukaryota</taxon>
        <taxon>Metazoa</taxon>
        <taxon>Porifera</taxon>
        <taxon>Demospongiae</taxon>
        <taxon>Heteroscleromorpha</taxon>
        <taxon>Haplosclerida</taxon>
        <taxon>Niphatidae</taxon>
        <taxon>Amphimedon</taxon>
    </lineage>
</organism>
<evidence type="ECO:0000256" key="1">
    <source>
        <dbReference type="SAM" id="Phobius"/>
    </source>
</evidence>